<dbReference type="Proteomes" id="UP000694287">
    <property type="component" value="Unassembled WGS sequence"/>
</dbReference>
<proteinExistence type="predicted"/>
<gene>
    <name evidence="2" type="ORF">I4I81_26010</name>
</gene>
<keyword evidence="3" id="KW-1185">Reference proteome</keyword>
<name>A0ABS6UZJ7_9PSEU</name>
<reference evidence="2 3" key="1">
    <citation type="submission" date="2020-11" db="EMBL/GenBank/DDBJ databases">
        <title>Pseudonocardia abyssalis sp. nov. and Pseudonocardia oceani sp. nov., description and phylogenomic analysis of two novel actinomycetes isolated from the deep Southern Ocean.</title>
        <authorList>
            <person name="Parra J."/>
        </authorList>
    </citation>
    <scope>NUCLEOTIDE SEQUENCE [LARGE SCALE GENOMIC DNA]</scope>
    <source>
        <strain evidence="2 3">KRD-168</strain>
    </source>
</reference>
<organism evidence="2 3">
    <name type="scientific">Pseudonocardia abyssalis</name>
    <dbReference type="NCBI Taxonomy" id="2792008"/>
    <lineage>
        <taxon>Bacteria</taxon>
        <taxon>Bacillati</taxon>
        <taxon>Actinomycetota</taxon>
        <taxon>Actinomycetes</taxon>
        <taxon>Pseudonocardiales</taxon>
        <taxon>Pseudonocardiaceae</taxon>
        <taxon>Pseudonocardia</taxon>
    </lineage>
</organism>
<sequence length="55" mass="6161">MARAVARGRTNCKVVEVLHVSTSAVRTHITTVRSKLVVRNRVEIAVWAWEHGLVP</sequence>
<protein>
    <submittedName>
        <fullName evidence="2">Response regulator transcription factor</fullName>
    </submittedName>
</protein>
<dbReference type="InterPro" id="IPR000792">
    <property type="entry name" value="Tscrpt_reg_LuxR_C"/>
</dbReference>
<evidence type="ECO:0000259" key="1">
    <source>
        <dbReference type="PROSITE" id="PS50043"/>
    </source>
</evidence>
<accession>A0ABS6UZJ7</accession>
<dbReference type="SMART" id="SM00421">
    <property type="entry name" value="HTH_LUXR"/>
    <property type="match status" value="1"/>
</dbReference>
<comment type="caution">
    <text evidence="2">The sequence shown here is derived from an EMBL/GenBank/DDBJ whole genome shotgun (WGS) entry which is preliminary data.</text>
</comment>
<evidence type="ECO:0000313" key="2">
    <source>
        <dbReference type="EMBL" id="MBW0137690.1"/>
    </source>
</evidence>
<evidence type="ECO:0000313" key="3">
    <source>
        <dbReference type="Proteomes" id="UP000694287"/>
    </source>
</evidence>
<dbReference type="PROSITE" id="PS50043">
    <property type="entry name" value="HTH_LUXR_2"/>
    <property type="match status" value="1"/>
</dbReference>
<feature type="domain" description="HTH luxR-type" evidence="1">
    <location>
        <begin position="1"/>
        <end position="52"/>
    </location>
</feature>
<dbReference type="EMBL" id="JADQDK010000001">
    <property type="protein sequence ID" value="MBW0137690.1"/>
    <property type="molecule type" value="Genomic_DNA"/>
</dbReference>
<dbReference type="Pfam" id="PF00196">
    <property type="entry name" value="GerE"/>
    <property type="match status" value="1"/>
</dbReference>